<protein>
    <recommendedName>
        <fullName evidence="4">DC1 domain-containing protein</fullName>
    </recommendedName>
</protein>
<dbReference type="EMBL" id="SWLB01000009">
    <property type="protein sequence ID" value="KAF3334611.1"/>
    <property type="molecule type" value="Genomic_DNA"/>
</dbReference>
<evidence type="ECO:0000313" key="3">
    <source>
        <dbReference type="Proteomes" id="UP000623129"/>
    </source>
</evidence>
<keyword evidence="1" id="KW-0812">Transmembrane</keyword>
<dbReference type="PANTHER" id="PTHR46477">
    <property type="entry name" value="CYSTEINE/HISTIDINE-RICH C1 DOMAIN FAMILY PROTEIN"/>
    <property type="match status" value="1"/>
</dbReference>
<evidence type="ECO:0000313" key="2">
    <source>
        <dbReference type="EMBL" id="KAF3334611.1"/>
    </source>
</evidence>
<dbReference type="SUPFAM" id="SSF57889">
    <property type="entry name" value="Cysteine-rich domain"/>
    <property type="match status" value="1"/>
</dbReference>
<dbReference type="PANTHER" id="PTHR46477:SF3">
    <property type="entry name" value="CYSTEINE_HISTIDINE-RICH C1 DOMAIN FAMILY PROTEIN"/>
    <property type="match status" value="1"/>
</dbReference>
<keyword evidence="3" id="KW-1185">Reference proteome</keyword>
<reference evidence="2" key="1">
    <citation type="submission" date="2020-01" db="EMBL/GenBank/DDBJ databases">
        <title>Genome sequence of Kobresia littledalei, the first chromosome-level genome in the family Cyperaceae.</title>
        <authorList>
            <person name="Qu G."/>
        </authorList>
    </citation>
    <scope>NUCLEOTIDE SEQUENCE</scope>
    <source>
        <strain evidence="2">C.B.Clarke</strain>
        <tissue evidence="2">Leaf</tissue>
    </source>
</reference>
<keyword evidence="1" id="KW-0472">Membrane</keyword>
<comment type="caution">
    <text evidence="2">The sequence shown here is derived from an EMBL/GenBank/DDBJ whole genome shotgun (WGS) entry which is preliminary data.</text>
</comment>
<name>A0A833REJ1_9POAL</name>
<evidence type="ECO:0000256" key="1">
    <source>
        <dbReference type="SAM" id="Phobius"/>
    </source>
</evidence>
<gene>
    <name evidence="2" type="ORF">FCM35_KLT21215</name>
</gene>
<dbReference type="AlphaFoldDB" id="A0A833REJ1"/>
<organism evidence="2 3">
    <name type="scientific">Carex littledalei</name>
    <dbReference type="NCBI Taxonomy" id="544730"/>
    <lineage>
        <taxon>Eukaryota</taxon>
        <taxon>Viridiplantae</taxon>
        <taxon>Streptophyta</taxon>
        <taxon>Embryophyta</taxon>
        <taxon>Tracheophyta</taxon>
        <taxon>Spermatophyta</taxon>
        <taxon>Magnoliopsida</taxon>
        <taxon>Liliopsida</taxon>
        <taxon>Poales</taxon>
        <taxon>Cyperaceae</taxon>
        <taxon>Cyperoideae</taxon>
        <taxon>Cariceae</taxon>
        <taxon>Carex</taxon>
        <taxon>Carex subgen. Euthyceras</taxon>
    </lineage>
</organism>
<accession>A0A833REJ1</accession>
<evidence type="ECO:0008006" key="4">
    <source>
        <dbReference type="Google" id="ProtNLM"/>
    </source>
</evidence>
<dbReference type="OrthoDB" id="1841377at2759"/>
<dbReference type="Proteomes" id="UP000623129">
    <property type="component" value="Unassembled WGS sequence"/>
</dbReference>
<dbReference type="InterPro" id="IPR046349">
    <property type="entry name" value="C1-like_sf"/>
</dbReference>
<feature type="transmembrane region" description="Helical" evidence="1">
    <location>
        <begin position="387"/>
        <end position="412"/>
    </location>
</feature>
<proteinExistence type="predicted"/>
<sequence length="413" mass="46194">MESMSSVVPYGSNMPSLGNQNHQKSNLRIAFNMNKAIDCAMCNNTITDCHCFCNTCMKYLHPRCAGVNIKTVYNIHDGKKQIVLPASDELPESCHDCLRRKLLGSAITDLLLYDHKGSSTKVPAISSSITRILESTNESAHKLLECTYDDCLIHTSMLGHELEQKDYGTIYSCFGCKEKGYGPHHACQSASCSFRLHEECKSPCTSMMHPFFPGLSFVFSSSPKWKPSRKGYEALYSCNACGLDVNGYFYHSLDEQNHLHPCCANLQRQIICGESGATLVLQPKTTSKCCYCNHIRKTVDHEKTDQIWSYVSQNENFHLHVPCIIQMLSDLKDDSTGDGVIGRGGHLTLRRTIGENRMTKLELHIAAPNAKKKWETKFRTFMKYAKIALGAIIAAFLGDPTTFIVNFVVAFIS</sequence>
<keyword evidence="1" id="KW-1133">Transmembrane helix</keyword>